<name>A0A267ELM9_9PLAT</name>
<dbReference type="AlphaFoldDB" id="A0A267ELM9"/>
<feature type="domain" description="Caspase family p10" evidence="1">
    <location>
        <begin position="165"/>
        <end position="224"/>
    </location>
</feature>
<dbReference type="GO" id="GO:0006508">
    <property type="term" value="P:proteolysis"/>
    <property type="evidence" value="ECO:0007669"/>
    <property type="project" value="InterPro"/>
</dbReference>
<evidence type="ECO:0000313" key="2">
    <source>
        <dbReference type="EMBL" id="PAA55243.1"/>
    </source>
</evidence>
<keyword evidence="4" id="KW-1185">Reference proteome</keyword>
<proteinExistence type="predicted"/>
<accession>A0A267ELM9</accession>
<comment type="caution">
    <text evidence="3">The sequence shown here is derived from an EMBL/GenBank/DDBJ whole genome shotgun (WGS) entry which is preliminary data.</text>
</comment>
<gene>
    <name evidence="3" type="ORF">BOX15_Mlig012903g2</name>
    <name evidence="2" type="ORF">BOX15_Mlig012903g3</name>
</gene>
<evidence type="ECO:0000259" key="1">
    <source>
        <dbReference type="PROSITE" id="PS50207"/>
    </source>
</evidence>
<evidence type="ECO:0000313" key="4">
    <source>
        <dbReference type="Proteomes" id="UP000215902"/>
    </source>
</evidence>
<protein>
    <recommendedName>
        <fullName evidence="1">Caspase family p10 domain-containing protein</fullName>
    </recommendedName>
</protein>
<dbReference type="EMBL" id="NIVC01002781">
    <property type="protein sequence ID" value="PAA55243.1"/>
    <property type="molecule type" value="Genomic_DNA"/>
</dbReference>
<reference evidence="3 4" key="1">
    <citation type="submission" date="2017-06" db="EMBL/GenBank/DDBJ databases">
        <title>A platform for efficient transgenesis in Macrostomum lignano, a flatworm model organism for stem cell research.</title>
        <authorList>
            <person name="Berezikov E."/>
        </authorList>
    </citation>
    <scope>NUCLEOTIDE SEQUENCE [LARGE SCALE GENOMIC DNA]</scope>
    <source>
        <strain evidence="3">DV1</strain>
        <tissue evidence="3">Whole organism</tissue>
    </source>
</reference>
<dbReference type="SUPFAM" id="SSF52129">
    <property type="entry name" value="Caspase-like"/>
    <property type="match status" value="1"/>
</dbReference>
<sequence>PAMPQQYPCSRKLCVLYRDNPRVRLQPMRDAFDSLQFERRERNVLSGETNREVYEYFDTLADDQSCDVYDCLVVGLSGCYNALDGWGINVSGLDVDFDRLLEPFSKSPVWRCKPKVFIVQYDNEGLLTKSRICCDANRLPNGSQAAAASGLPVFADTALVLGHGGPQFTVTLCDLVTKFGNQLEFHQLMTLVNQRVLQLPRPDDMAPWSVGVVSHLTKKLYLGQV</sequence>
<dbReference type="InterPro" id="IPR002138">
    <property type="entry name" value="Pept_C14_p10"/>
</dbReference>
<dbReference type="GO" id="GO:0004197">
    <property type="term" value="F:cysteine-type endopeptidase activity"/>
    <property type="evidence" value="ECO:0007669"/>
    <property type="project" value="InterPro"/>
</dbReference>
<dbReference type="InterPro" id="IPR029030">
    <property type="entry name" value="Caspase-like_dom_sf"/>
</dbReference>
<evidence type="ECO:0000313" key="3">
    <source>
        <dbReference type="EMBL" id="PAA61672.1"/>
    </source>
</evidence>
<dbReference type="PROSITE" id="PS50207">
    <property type="entry name" value="CASPASE_P10"/>
    <property type="match status" value="1"/>
</dbReference>
<feature type="non-terminal residue" evidence="3">
    <location>
        <position position="1"/>
    </location>
</feature>
<dbReference type="Gene3D" id="3.40.50.1460">
    <property type="match status" value="1"/>
</dbReference>
<organism evidence="3 4">
    <name type="scientific">Macrostomum lignano</name>
    <dbReference type="NCBI Taxonomy" id="282301"/>
    <lineage>
        <taxon>Eukaryota</taxon>
        <taxon>Metazoa</taxon>
        <taxon>Spiralia</taxon>
        <taxon>Lophotrochozoa</taxon>
        <taxon>Platyhelminthes</taxon>
        <taxon>Rhabditophora</taxon>
        <taxon>Macrostomorpha</taxon>
        <taxon>Macrostomida</taxon>
        <taxon>Macrostomidae</taxon>
        <taxon>Macrostomum</taxon>
    </lineage>
</organism>
<dbReference type="EMBL" id="NIVC01002007">
    <property type="protein sequence ID" value="PAA61672.1"/>
    <property type="molecule type" value="Genomic_DNA"/>
</dbReference>
<dbReference type="Proteomes" id="UP000215902">
    <property type="component" value="Unassembled WGS sequence"/>
</dbReference>